<dbReference type="PANTHER" id="PTHR34853">
    <property type="match status" value="1"/>
</dbReference>
<keyword evidence="1" id="KW-0732">Signal</keyword>
<evidence type="ECO:0000313" key="3">
    <source>
        <dbReference type="Proteomes" id="UP000467193"/>
    </source>
</evidence>
<proteinExistence type="predicted"/>
<dbReference type="Proteomes" id="UP000467193">
    <property type="component" value="Chromosome"/>
</dbReference>
<dbReference type="PANTHER" id="PTHR34853:SF1">
    <property type="entry name" value="LIPASE 5"/>
    <property type="match status" value="1"/>
</dbReference>
<dbReference type="Gene3D" id="3.40.50.1820">
    <property type="entry name" value="alpha/beta hydrolase"/>
    <property type="match status" value="2"/>
</dbReference>
<name>A0A7I7QJK0_9MYCO</name>
<keyword evidence="3" id="KW-1185">Reference proteome</keyword>
<feature type="chain" id="PRO_5029592234" evidence="1">
    <location>
        <begin position="22"/>
        <end position="390"/>
    </location>
</feature>
<feature type="signal peptide" evidence="1">
    <location>
        <begin position="1"/>
        <end position="21"/>
    </location>
</feature>
<dbReference type="AlphaFoldDB" id="A0A7I7QJK0"/>
<dbReference type="Pfam" id="PF03583">
    <property type="entry name" value="LIP"/>
    <property type="match status" value="1"/>
</dbReference>
<dbReference type="InterPro" id="IPR005152">
    <property type="entry name" value="Lipase_secreted"/>
</dbReference>
<evidence type="ECO:0000313" key="2">
    <source>
        <dbReference type="EMBL" id="BBY26478.1"/>
    </source>
</evidence>
<accession>A0A7I7QJK0</accession>
<dbReference type="GO" id="GO:0016042">
    <property type="term" value="P:lipid catabolic process"/>
    <property type="evidence" value="ECO:0007669"/>
    <property type="project" value="InterPro"/>
</dbReference>
<dbReference type="EMBL" id="AP022588">
    <property type="protein sequence ID" value="BBY26478.1"/>
    <property type="molecule type" value="Genomic_DNA"/>
</dbReference>
<reference evidence="2 3" key="1">
    <citation type="journal article" date="2019" name="Emerg. Microbes Infect.">
        <title>Comprehensive subspecies identification of 175 nontuberculous mycobacteria species based on 7547 genomic profiles.</title>
        <authorList>
            <person name="Matsumoto Y."/>
            <person name="Kinjo T."/>
            <person name="Motooka D."/>
            <person name="Nabeya D."/>
            <person name="Jung N."/>
            <person name="Uechi K."/>
            <person name="Horii T."/>
            <person name="Iida T."/>
            <person name="Fujita J."/>
            <person name="Nakamura S."/>
        </authorList>
    </citation>
    <scope>NUCLEOTIDE SEQUENCE [LARGE SCALE GENOMIC DNA]</scope>
    <source>
        <strain evidence="2 3">JCM 17899</strain>
    </source>
</reference>
<dbReference type="PROSITE" id="PS51257">
    <property type="entry name" value="PROKAR_LIPOPROTEIN"/>
    <property type="match status" value="1"/>
</dbReference>
<dbReference type="SUPFAM" id="SSF53474">
    <property type="entry name" value="alpha/beta-Hydrolases"/>
    <property type="match status" value="1"/>
</dbReference>
<dbReference type="InterPro" id="IPR029058">
    <property type="entry name" value="AB_hydrolase_fold"/>
</dbReference>
<dbReference type="PIRSF" id="PIRSF029171">
    <property type="entry name" value="Esterase_LipA"/>
    <property type="match status" value="1"/>
</dbReference>
<organism evidence="2 3">
    <name type="scientific">Mycolicibacterium sediminis</name>
    <dbReference type="NCBI Taxonomy" id="1286180"/>
    <lineage>
        <taxon>Bacteria</taxon>
        <taxon>Bacillati</taxon>
        <taxon>Actinomycetota</taxon>
        <taxon>Actinomycetes</taxon>
        <taxon>Mycobacteriales</taxon>
        <taxon>Mycobacteriaceae</taxon>
        <taxon>Mycolicibacterium</taxon>
    </lineage>
</organism>
<gene>
    <name evidence="2" type="ORF">MSEDJ_05740</name>
</gene>
<dbReference type="KEGG" id="msei:MSEDJ_05740"/>
<sequence length="390" mass="40353">MFRAALATALTVVTLALGACATTSAPAGDDVGTKANGELLADPVALPLYPLLQGLSSTAVKIRYKSTSGVDESATTVSGIVLVPKGDPPEGGWRMASVGHPTTGLLNSCAPSSDPGLMGSTGVIASFLTFGYVVVMTDYAGLGAPGMHAYLEPKSAAYNVIDAVRATREAVPSTSTSWVGYGVSQGGQAVWAANELMPDYGAGLDLVGSISVAAPTDLRPLVDAMENGTLTVEQRVLMPTILSGLKVAYPDLRLEDYLHGVMLSRLEAFRGCQNEGSELRGQIAQNASADDFRPTSPQAADRLRQILGEIALPSRPASAPMLVAYGDSDKVVLPQWTAEAIDRACGLGDVIETVVAPGQGHGQLDLGSIPSEWTSARFAGLPPSTTCPQP</sequence>
<evidence type="ECO:0000256" key="1">
    <source>
        <dbReference type="SAM" id="SignalP"/>
    </source>
</evidence>
<dbReference type="GO" id="GO:0004806">
    <property type="term" value="F:triacylglycerol lipase activity"/>
    <property type="evidence" value="ECO:0007669"/>
    <property type="project" value="InterPro"/>
</dbReference>
<protein>
    <submittedName>
        <fullName evidence="2">Putative lipase</fullName>
    </submittedName>
</protein>